<protein>
    <submittedName>
        <fullName evidence="2">Uncharacterized protein</fullName>
    </submittedName>
</protein>
<evidence type="ECO:0000313" key="2">
    <source>
        <dbReference type="EMBL" id="ETS01249.1"/>
    </source>
</evidence>
<reference evidence="3" key="1">
    <citation type="journal article" date="2013" name="Ind. Biotechnol.">
        <title>Comparative genomics analysis of Trichoderma reesei strains.</title>
        <authorList>
            <person name="Koike H."/>
            <person name="Aerts A."/>
            <person name="LaButti K."/>
            <person name="Grigoriev I.V."/>
            <person name="Baker S.E."/>
        </authorList>
    </citation>
    <scope>NUCLEOTIDE SEQUENCE [LARGE SCALE GENOMIC DNA]</scope>
    <source>
        <strain evidence="3">ATCC 56765 / BCRC 32924 / NRRL 11460 / Rut C-30</strain>
    </source>
</reference>
<dbReference type="KEGG" id="trr:M419DRAFT_130877"/>
<gene>
    <name evidence="2" type="ORF">M419DRAFT_130877</name>
</gene>
<evidence type="ECO:0000256" key="1">
    <source>
        <dbReference type="SAM" id="MobiDB-lite"/>
    </source>
</evidence>
<feature type="compositionally biased region" description="Low complexity" evidence="1">
    <location>
        <begin position="267"/>
        <end position="276"/>
    </location>
</feature>
<organism evidence="2 3">
    <name type="scientific">Hypocrea jecorina (strain ATCC 56765 / BCRC 32924 / NRRL 11460 / Rut C-30)</name>
    <name type="common">Trichoderma reesei</name>
    <dbReference type="NCBI Taxonomy" id="1344414"/>
    <lineage>
        <taxon>Eukaryota</taxon>
        <taxon>Fungi</taxon>
        <taxon>Dikarya</taxon>
        <taxon>Ascomycota</taxon>
        <taxon>Pezizomycotina</taxon>
        <taxon>Sordariomycetes</taxon>
        <taxon>Hypocreomycetidae</taxon>
        <taxon>Hypocreales</taxon>
        <taxon>Hypocreaceae</taxon>
        <taxon>Trichoderma</taxon>
    </lineage>
</organism>
<feature type="compositionally biased region" description="Polar residues" evidence="1">
    <location>
        <begin position="252"/>
        <end position="265"/>
    </location>
</feature>
<accession>A0A024S7D4</accession>
<dbReference type="Proteomes" id="UP000024376">
    <property type="component" value="Unassembled WGS sequence"/>
</dbReference>
<proteinExistence type="predicted"/>
<sequence length="435" mass="49328">MRVAVTAAPFLQFHLTRIRVFTAYTLVHYSKTNRCKLQQILARHLENTASIHRTPFQKSNDLLAVTRKTTQLTSPHVDCSDARHMLFDIPSEHNGVHEIEPQNALRIEQHLSACFCKANRLYKTHGRASQRFQPDHHVYSQHPPSSSANTLLRLVMSTEMMCEQIIRYDCGHMCRRMIPCIQREPKHHHSLTCFSALSLHSYEPERHETPKLERRATLCPKCEAKGEDGKVYVNGTRRASAPPFAAGREPKSVQQGEKSTATKVSASVGRSVSYPVRSPPPRLRRVRDTGNSSLRNEYNRLEPHLDPRPAPRPEPRTASHTEPHTDARLVPPRNLGFGARRGRRHRPEDIVTQNLDLDWFASSLVPLCERSPTSPTSVTGLLEYSQGNRNVSTLSLGRLSRSTSVLKMLQRGLQRQPSMESFVCASAREVERGEE</sequence>
<feature type="compositionally biased region" description="Basic and acidic residues" evidence="1">
    <location>
        <begin position="297"/>
        <end position="327"/>
    </location>
</feature>
<dbReference type="HOGENOM" id="CLU_630153_0_0_1"/>
<name>A0A024S7D4_HYPJR</name>
<evidence type="ECO:0000313" key="3">
    <source>
        <dbReference type="Proteomes" id="UP000024376"/>
    </source>
</evidence>
<dbReference type="AlphaFoldDB" id="A0A024S7D4"/>
<dbReference type="EMBL" id="KI911149">
    <property type="protein sequence ID" value="ETS01249.1"/>
    <property type="molecule type" value="Genomic_DNA"/>
</dbReference>
<dbReference type="OrthoDB" id="4894022at2759"/>
<feature type="region of interest" description="Disordered" evidence="1">
    <location>
        <begin position="240"/>
        <end position="345"/>
    </location>
</feature>